<feature type="signal peptide" evidence="1">
    <location>
        <begin position="1"/>
        <end position="20"/>
    </location>
</feature>
<evidence type="ECO:0008006" key="4">
    <source>
        <dbReference type="Google" id="ProtNLM"/>
    </source>
</evidence>
<dbReference type="OrthoDB" id="1067458at2"/>
<evidence type="ECO:0000256" key="1">
    <source>
        <dbReference type="SAM" id="SignalP"/>
    </source>
</evidence>
<dbReference type="RefSeq" id="WP_009194143.1">
    <property type="nucleotide sequence ID" value="NZ_AODQ01000011.1"/>
</dbReference>
<keyword evidence="1" id="KW-0732">Signal</keyword>
<keyword evidence="3" id="KW-1185">Reference proteome</keyword>
<dbReference type="eggNOG" id="ENOG5031DBH">
    <property type="taxonomic scope" value="Bacteria"/>
</dbReference>
<comment type="caution">
    <text evidence="2">The sequence shown here is derived from an EMBL/GenBank/DDBJ whole genome shotgun (WGS) entry which is preliminary data.</text>
</comment>
<accession>M7P0I8</accession>
<reference evidence="2 3" key="1">
    <citation type="journal article" date="2013" name="Genome Announc.">
        <title>Draft Genome Sequence of Cesiribacter andamanensis Strain AMV16T, Isolated from a Soil Sample from a Mud Volcano in the Andaman Islands, India.</title>
        <authorList>
            <person name="Shivaji S."/>
            <person name="Ara S."/>
            <person name="Begum Z."/>
            <person name="Srinivas T.N."/>
            <person name="Singh A."/>
            <person name="Kumar Pinnaka A."/>
        </authorList>
    </citation>
    <scope>NUCLEOTIDE SEQUENCE [LARGE SCALE GENOMIC DNA]</scope>
    <source>
        <strain evidence="2 3">AMV16</strain>
    </source>
</reference>
<organism evidence="2 3">
    <name type="scientific">Cesiribacter andamanensis AMV16</name>
    <dbReference type="NCBI Taxonomy" id="1279009"/>
    <lineage>
        <taxon>Bacteria</taxon>
        <taxon>Pseudomonadati</taxon>
        <taxon>Bacteroidota</taxon>
        <taxon>Cytophagia</taxon>
        <taxon>Cytophagales</taxon>
        <taxon>Cesiribacteraceae</taxon>
        <taxon>Cesiribacter</taxon>
    </lineage>
</organism>
<dbReference type="Proteomes" id="UP000011910">
    <property type="component" value="Unassembled WGS sequence"/>
</dbReference>
<dbReference type="EMBL" id="AODQ01000011">
    <property type="protein sequence ID" value="EMR04114.1"/>
    <property type="molecule type" value="Genomic_DNA"/>
</dbReference>
<sequence length="434" mass="47806">MTCRNLFVFCLGILVCTACGADSEQPVSADAGCSTAPAVSIASRVDTLNIIVETSGSMKGFMPTQSRQTAFQQQVDDILANAESNKEAVGLLRLYTAQDNIRPIGYDRFQSMLRQGLAQAGASTPIPNLLSQIAGRYASQGQVSIFISDFIYSPPNTRDRDYVSNDIRRALLPLQDKGMVVAVYGFQSEFRGTFYPAGSKASPKASPVANCCETDIPYYVWIIGPEPAVRMMAARLFRSPVAASMQSGYARRAPAYGVVPGSGRSGSWYLAGDAQTILIDNTQELRQGEVSFSVGLNLEALPSQYRTPDYLSRHLQVQSSNGTTEVEGVWNRQDFSEKEQVSTKDRQLLECYTHLVKLKVASLDDRNSPLNLRLTLPANRPQWAEAWTTDDDRNPNDSGPRTFALTEILEGVRRLYPQEREPVFALDLSIKKAN</sequence>
<gene>
    <name evidence="2" type="ORF">ADICEAN_00737</name>
</gene>
<evidence type="ECO:0000313" key="2">
    <source>
        <dbReference type="EMBL" id="EMR04114.1"/>
    </source>
</evidence>
<name>M7P0I8_9BACT</name>
<feature type="chain" id="PRO_5004082521" description="VWFA domain-containing protein" evidence="1">
    <location>
        <begin position="21"/>
        <end position="434"/>
    </location>
</feature>
<protein>
    <recommendedName>
        <fullName evidence="4">VWFA domain-containing protein</fullName>
    </recommendedName>
</protein>
<dbReference type="STRING" id="1279009.ADICEAN_00737"/>
<proteinExistence type="predicted"/>
<dbReference type="AlphaFoldDB" id="M7P0I8"/>
<evidence type="ECO:0000313" key="3">
    <source>
        <dbReference type="Proteomes" id="UP000011910"/>
    </source>
</evidence>